<dbReference type="SUPFAM" id="SSF52540">
    <property type="entry name" value="P-loop containing nucleoside triphosphate hydrolases"/>
    <property type="match status" value="1"/>
</dbReference>
<dbReference type="AlphaFoldDB" id="C5KE38"/>
<evidence type="ECO:0000313" key="2">
    <source>
        <dbReference type="Proteomes" id="UP000007800"/>
    </source>
</evidence>
<dbReference type="RefSeq" id="XP_002785454.1">
    <property type="nucleotide sequence ID" value="XM_002785408.1"/>
</dbReference>
<evidence type="ECO:0000313" key="1">
    <source>
        <dbReference type="EMBL" id="EER17250.1"/>
    </source>
</evidence>
<sequence length="77" mass="9150">MLIFDEADRMLDMGFEPQIRRIVEQEGMPSSRDGRQSMIDQEQPLLPDCHLNTSRHERVIRKPIQPTTLNMFILRRN</sequence>
<dbReference type="OrthoDB" id="409977at2759"/>
<keyword evidence="2" id="KW-1185">Reference proteome</keyword>
<name>C5KE38_PERM5</name>
<proteinExistence type="predicted"/>
<protein>
    <recommendedName>
        <fullName evidence="3">Helicase ATP-binding domain-containing protein</fullName>
    </recommendedName>
</protein>
<dbReference type="InterPro" id="IPR000629">
    <property type="entry name" value="RNA-helicase_DEAD-box_CS"/>
</dbReference>
<dbReference type="EMBL" id="GG672192">
    <property type="protein sequence ID" value="EER17250.1"/>
    <property type="molecule type" value="Genomic_DNA"/>
</dbReference>
<dbReference type="InterPro" id="IPR027417">
    <property type="entry name" value="P-loop_NTPase"/>
</dbReference>
<dbReference type="PROSITE" id="PS00039">
    <property type="entry name" value="DEAD_ATP_HELICASE"/>
    <property type="match status" value="1"/>
</dbReference>
<dbReference type="InParanoid" id="C5KE38"/>
<dbReference type="Gene3D" id="3.40.50.300">
    <property type="entry name" value="P-loop containing nucleotide triphosphate hydrolases"/>
    <property type="match status" value="1"/>
</dbReference>
<gene>
    <name evidence="1" type="ORF">Pmar_PMAR005772</name>
</gene>
<evidence type="ECO:0008006" key="3">
    <source>
        <dbReference type="Google" id="ProtNLM"/>
    </source>
</evidence>
<reference evidence="1 2" key="1">
    <citation type="submission" date="2008-07" db="EMBL/GenBank/DDBJ databases">
        <authorList>
            <person name="El-Sayed N."/>
            <person name="Caler E."/>
            <person name="Inman J."/>
            <person name="Amedeo P."/>
            <person name="Hass B."/>
            <person name="Wortman J."/>
        </authorList>
    </citation>
    <scope>NUCLEOTIDE SEQUENCE [LARGE SCALE GENOMIC DNA]</scope>
    <source>
        <strain evidence="2">ATCC 50983 / TXsc</strain>
    </source>
</reference>
<accession>C5KE38</accession>
<dbReference type="GeneID" id="9053571"/>
<dbReference type="Proteomes" id="UP000007800">
    <property type="component" value="Unassembled WGS sequence"/>
</dbReference>
<organism evidence="2">
    <name type="scientific">Perkinsus marinus (strain ATCC 50983 / TXsc)</name>
    <dbReference type="NCBI Taxonomy" id="423536"/>
    <lineage>
        <taxon>Eukaryota</taxon>
        <taxon>Sar</taxon>
        <taxon>Alveolata</taxon>
        <taxon>Perkinsozoa</taxon>
        <taxon>Perkinsea</taxon>
        <taxon>Perkinsida</taxon>
        <taxon>Perkinsidae</taxon>
        <taxon>Perkinsus</taxon>
    </lineage>
</organism>